<organism evidence="4 5">
    <name type="scientific">Clostridium magnum DSM 2767</name>
    <dbReference type="NCBI Taxonomy" id="1121326"/>
    <lineage>
        <taxon>Bacteria</taxon>
        <taxon>Bacillati</taxon>
        <taxon>Bacillota</taxon>
        <taxon>Clostridia</taxon>
        <taxon>Eubacteriales</taxon>
        <taxon>Clostridiaceae</taxon>
        <taxon>Clostridium</taxon>
    </lineage>
</organism>
<dbReference type="EMBL" id="LWAE01000012">
    <property type="protein sequence ID" value="KZL89021.1"/>
    <property type="molecule type" value="Genomic_DNA"/>
</dbReference>
<dbReference type="PATRIC" id="fig|1121326.3.peg.5777"/>
<dbReference type="PANTHER" id="PTHR43540:SF1">
    <property type="entry name" value="ISOCHORISMATASE HYDROLASE"/>
    <property type="match status" value="1"/>
</dbReference>
<evidence type="ECO:0000256" key="2">
    <source>
        <dbReference type="ARBA" id="ARBA00022801"/>
    </source>
</evidence>
<sequence length="232" mass="26186">MALDNKFNDTLYYESEPLETSFQIIPSETALLIVDLQKQFVLRDYGDALVFKEKGIFDKWIPFHDRLDNIVVPNNKKLLNLFRSHKMEVTYGRIACHHTDGRDRSLVQKRSGWNNILLTQDSYGAEIIDELKPLDSEIVINKTTDSVTVGTNYCSILRNMGIRTVVVTGIVTDQCVASTVRGLADEGFNVVVIEDGCAAATEDVHNAELKIINKIYCEILSTDQVIELMNNL</sequence>
<feature type="domain" description="Isochorismatase-like" evidence="3">
    <location>
        <begin position="29"/>
        <end position="224"/>
    </location>
</feature>
<comment type="caution">
    <text evidence="4">The sequence shown here is derived from an EMBL/GenBank/DDBJ whole genome shotgun (WGS) entry which is preliminary data.</text>
</comment>
<dbReference type="EC" id="3.-.-.-" evidence="4"/>
<dbReference type="InterPro" id="IPR036380">
    <property type="entry name" value="Isochorismatase-like_sf"/>
</dbReference>
<dbReference type="InterPro" id="IPR000868">
    <property type="entry name" value="Isochorismatase-like_dom"/>
</dbReference>
<dbReference type="CDD" id="cd00431">
    <property type="entry name" value="cysteine_hydrolases"/>
    <property type="match status" value="1"/>
</dbReference>
<keyword evidence="2 4" id="KW-0378">Hydrolase</keyword>
<name>A0A162QVE8_9CLOT</name>
<comment type="similarity">
    <text evidence="1">Belongs to the isochorismatase family.</text>
</comment>
<dbReference type="STRING" id="1121326.CLMAG_57190"/>
<dbReference type="Pfam" id="PF00857">
    <property type="entry name" value="Isochorismatase"/>
    <property type="match status" value="1"/>
</dbReference>
<dbReference type="SUPFAM" id="SSF52499">
    <property type="entry name" value="Isochorismatase-like hydrolases"/>
    <property type="match status" value="1"/>
</dbReference>
<protein>
    <submittedName>
        <fullName evidence="4">Isochorismatase family protein YecD</fullName>
        <ecNumber evidence="4">3.-.-.-</ecNumber>
    </submittedName>
</protein>
<evidence type="ECO:0000256" key="1">
    <source>
        <dbReference type="ARBA" id="ARBA00006336"/>
    </source>
</evidence>
<dbReference type="Proteomes" id="UP000076603">
    <property type="component" value="Unassembled WGS sequence"/>
</dbReference>
<dbReference type="Gene3D" id="3.40.50.850">
    <property type="entry name" value="Isochorismatase-like"/>
    <property type="match status" value="1"/>
</dbReference>
<accession>A0A162QVE8</accession>
<evidence type="ECO:0000313" key="4">
    <source>
        <dbReference type="EMBL" id="KZL89021.1"/>
    </source>
</evidence>
<keyword evidence="5" id="KW-1185">Reference proteome</keyword>
<dbReference type="RefSeq" id="WP_066630271.1">
    <property type="nucleotide sequence ID" value="NZ_FQXL01000020.1"/>
</dbReference>
<proteinExistence type="inferred from homology"/>
<gene>
    <name evidence="4" type="primary">yecD_2</name>
    <name evidence="4" type="ORF">CLMAG_57190</name>
</gene>
<evidence type="ECO:0000313" key="5">
    <source>
        <dbReference type="Proteomes" id="UP000076603"/>
    </source>
</evidence>
<dbReference type="OrthoDB" id="257098at2"/>
<dbReference type="InterPro" id="IPR050272">
    <property type="entry name" value="Isochorismatase-like_hydrls"/>
</dbReference>
<dbReference type="PANTHER" id="PTHR43540">
    <property type="entry name" value="PEROXYUREIDOACRYLATE/UREIDOACRYLATE AMIDOHYDROLASE-RELATED"/>
    <property type="match status" value="1"/>
</dbReference>
<reference evidence="4 5" key="1">
    <citation type="submission" date="2016-04" db="EMBL/GenBank/DDBJ databases">
        <title>Genome sequence of Clostridium magnum DSM 2767.</title>
        <authorList>
            <person name="Poehlein A."/>
            <person name="Uhlig R."/>
            <person name="Fischer R."/>
            <person name="Bahl H."/>
            <person name="Daniel R."/>
        </authorList>
    </citation>
    <scope>NUCLEOTIDE SEQUENCE [LARGE SCALE GENOMIC DNA]</scope>
    <source>
        <strain evidence="4 5">DSM 2767</strain>
    </source>
</reference>
<dbReference type="GO" id="GO:0016787">
    <property type="term" value="F:hydrolase activity"/>
    <property type="evidence" value="ECO:0007669"/>
    <property type="project" value="UniProtKB-KW"/>
</dbReference>
<evidence type="ECO:0000259" key="3">
    <source>
        <dbReference type="Pfam" id="PF00857"/>
    </source>
</evidence>
<dbReference type="AlphaFoldDB" id="A0A162QVE8"/>